<dbReference type="EnsemblMetazoa" id="GMOY003600-RA">
    <property type="protein sequence ID" value="GMOY003600-PA"/>
    <property type="gene ID" value="GMOY003600"/>
</dbReference>
<evidence type="ECO:0000256" key="2">
    <source>
        <dbReference type="ARBA" id="ARBA00004127"/>
    </source>
</evidence>
<evidence type="ECO:0000256" key="14">
    <source>
        <dbReference type="ARBA" id="ARBA00049296"/>
    </source>
</evidence>
<feature type="transmembrane region" description="Helical" evidence="17">
    <location>
        <begin position="606"/>
        <end position="629"/>
    </location>
</feature>
<protein>
    <submittedName>
        <fullName evidence="18">Uncharacterized protein</fullName>
    </submittedName>
</protein>
<evidence type="ECO:0000256" key="4">
    <source>
        <dbReference type="ARBA" id="ARBA00022692"/>
    </source>
</evidence>
<comment type="subcellular location">
    <subcellularLocation>
        <location evidence="2">Endomembrane system</location>
        <topology evidence="2">Multi-pass membrane protein</topology>
    </subcellularLocation>
</comment>
<comment type="catalytic activity">
    <reaction evidence="14">
        <text>13-(9Z-octadecenoyloxy)-octadecanoate + H2O = 13-hydroxy-octadecanoate + (9Z)-octadecenoate + H(+)</text>
        <dbReference type="Rhea" id="RHEA:52064"/>
        <dbReference type="ChEBI" id="CHEBI:15377"/>
        <dbReference type="ChEBI" id="CHEBI:15378"/>
        <dbReference type="ChEBI" id="CHEBI:30823"/>
        <dbReference type="ChEBI" id="CHEBI:136303"/>
        <dbReference type="ChEBI" id="CHEBI:136304"/>
    </reaction>
    <physiologicalReaction direction="left-to-right" evidence="14">
        <dbReference type="Rhea" id="RHEA:52065"/>
    </physiologicalReaction>
</comment>
<evidence type="ECO:0000256" key="7">
    <source>
        <dbReference type="ARBA" id="ARBA00047368"/>
    </source>
</evidence>
<sequence length="752" mass="87118">MTKVELYKSRIFVTTIHLLALGQFVYALYFRKWDKQKSYRLKNAAIQHMVADTWEKKLHFLTYWCLMLRSKSKIKFSSLLQETKVMKARNGDKPFRIHQEEEWRPARQSVFLISRQKLGEIELELLWLIDNPGFYDSKSWLNDYLPCARETVVFPEKYPGALPLPELVEVGGFVLPVDGAILLNRESTIVLKGDSKKRPCDRGKAYIRSPNVHKWFDPKTWRSIDERKGNKAIPALEKIPCNNESVVIQNRGPLAFDLENVPYLRMGQLSFAGSLLSKDYVRQLLYTNLGELLFRNQAGVRVEYYYNDVCGCHRDYNHFLEPVCHNVMKSCEKPHCQVSIVPLGSCCSICGSLLSFKVGNCDSKRLHTLQTLLERAAKEQNLQNDLDYHVNYYSSKDYGIYLQAIIVDRKNYNEKSVNFVKSLNSSVNWIKKLNLQSLANYKLQYSGRPYNPDITFGSVVLIILCVMLCVIVALIIFAHYVPHHRYLLYIPQWMYDPRRWVAYNWRGLLHRSNFMFARFENARSSAREAPAGAGGRMPVVMGYDAENDSIRERAFDNPMFSEEPAALAKKPIIQAVYFTIALINDFVGTNEVSPKRLPRIRKLKDYMMAAFAFPLALNVGITFWSIYAIDRELILPKALDAVFPSWLNHIMHTNIAVFMILEMFTSFRAYPTRGDGMAGLSIFLLGYLIWLHVVKYYSGLWVYPFLEVLSLPQRLLFFIGSLAINWCLYVLGETMNNMIWSKELKMAQRKTN</sequence>
<evidence type="ECO:0000256" key="10">
    <source>
        <dbReference type="ARBA" id="ARBA00048680"/>
    </source>
</evidence>
<comment type="catalytic activity">
    <reaction evidence="11">
        <text>12-(9Z-octadecenoyloxy)-octadecanoate + H2O = 12-hydroxyoctadecanoate + (9Z)-octadecenoate + H(+)</text>
        <dbReference type="Rhea" id="RHEA:52060"/>
        <dbReference type="ChEBI" id="CHEBI:15377"/>
        <dbReference type="ChEBI" id="CHEBI:15378"/>
        <dbReference type="ChEBI" id="CHEBI:30823"/>
        <dbReference type="ChEBI" id="CHEBI:84201"/>
        <dbReference type="ChEBI" id="CHEBI:136302"/>
    </reaction>
    <physiologicalReaction direction="left-to-right" evidence="11">
        <dbReference type="Rhea" id="RHEA:52061"/>
    </physiologicalReaction>
</comment>
<comment type="catalytic activity">
    <reaction evidence="1">
        <text>9-(9Z-hexadecenoyloxy)-octadecanoate + H2O = (9Z)-hexadecenoate + 9-hydroxy-octadecanoate + H(+)</text>
        <dbReference type="Rhea" id="RHEA:52068"/>
        <dbReference type="ChEBI" id="CHEBI:15377"/>
        <dbReference type="ChEBI" id="CHEBI:15378"/>
        <dbReference type="ChEBI" id="CHEBI:32372"/>
        <dbReference type="ChEBI" id="CHEBI:136286"/>
        <dbReference type="ChEBI" id="CHEBI:136309"/>
    </reaction>
    <physiologicalReaction direction="left-to-right" evidence="1">
        <dbReference type="Rhea" id="RHEA:52069"/>
    </physiologicalReaction>
</comment>
<evidence type="ECO:0000256" key="6">
    <source>
        <dbReference type="ARBA" id="ARBA00023136"/>
    </source>
</evidence>
<comment type="catalytic activity">
    <reaction evidence="16">
        <text>12-(9Z-hexadecenoyloxy)-octadecanoate + H2O = 12-hydroxyoctadecanoate + (9Z)-hexadecenoate + H(+)</text>
        <dbReference type="Rhea" id="RHEA:52072"/>
        <dbReference type="ChEBI" id="CHEBI:15377"/>
        <dbReference type="ChEBI" id="CHEBI:15378"/>
        <dbReference type="ChEBI" id="CHEBI:32372"/>
        <dbReference type="ChEBI" id="CHEBI:84201"/>
        <dbReference type="ChEBI" id="CHEBI:136312"/>
    </reaction>
    <physiologicalReaction direction="left-to-right" evidence="16">
        <dbReference type="Rhea" id="RHEA:52073"/>
    </physiologicalReaction>
</comment>
<evidence type="ECO:0000256" key="9">
    <source>
        <dbReference type="ARBA" id="ARBA00047863"/>
    </source>
</evidence>
<keyword evidence="6 17" id="KW-0472">Membrane</keyword>
<dbReference type="PANTHER" id="PTHR10989">
    <property type="entry name" value="ANDROGEN-INDUCED PROTEIN 1-RELATED"/>
    <property type="match status" value="1"/>
</dbReference>
<dbReference type="PhylomeDB" id="A0A1B0FII0"/>
<evidence type="ECO:0000256" key="16">
    <source>
        <dbReference type="ARBA" id="ARBA00049428"/>
    </source>
</evidence>
<name>A0A1B0FII0_GLOMM</name>
<accession>A0A1B0FII0</accession>
<evidence type="ECO:0000256" key="13">
    <source>
        <dbReference type="ARBA" id="ARBA00049221"/>
    </source>
</evidence>
<dbReference type="EMBL" id="CCAG010003108">
    <property type="status" value="NOT_ANNOTATED_CDS"/>
    <property type="molecule type" value="Genomic_DNA"/>
</dbReference>
<feature type="transmembrane region" description="Helical" evidence="17">
    <location>
        <begin position="715"/>
        <end position="732"/>
    </location>
</feature>
<comment type="catalytic activity">
    <reaction evidence="13">
        <text>9-octadecanoyloxy-octadecanoate + H2O = 9-hydroxy-octadecanoate + octadecanoate + H(+)</text>
        <dbReference type="Rhea" id="RHEA:52096"/>
        <dbReference type="ChEBI" id="CHEBI:15377"/>
        <dbReference type="ChEBI" id="CHEBI:15378"/>
        <dbReference type="ChEBI" id="CHEBI:25629"/>
        <dbReference type="ChEBI" id="CHEBI:136286"/>
        <dbReference type="ChEBI" id="CHEBI:136373"/>
    </reaction>
    <physiologicalReaction direction="left-to-right" evidence="13">
        <dbReference type="Rhea" id="RHEA:52097"/>
    </physiologicalReaction>
</comment>
<keyword evidence="19" id="KW-1185">Reference proteome</keyword>
<comment type="catalytic activity">
    <reaction evidence="10">
        <text>12-octadecanoyloxy-octadecanoate + H2O = 12-hydroxyoctadecanoate + octadecanoate + H(+)</text>
        <dbReference type="Rhea" id="RHEA:52080"/>
        <dbReference type="ChEBI" id="CHEBI:15377"/>
        <dbReference type="ChEBI" id="CHEBI:15378"/>
        <dbReference type="ChEBI" id="CHEBI:25629"/>
        <dbReference type="ChEBI" id="CHEBI:84201"/>
        <dbReference type="ChEBI" id="CHEBI:136330"/>
    </reaction>
    <physiologicalReaction direction="left-to-right" evidence="10">
        <dbReference type="Rhea" id="RHEA:52081"/>
    </physiologicalReaction>
</comment>
<dbReference type="AlphaFoldDB" id="A0A1B0FII0"/>
<evidence type="ECO:0000313" key="18">
    <source>
        <dbReference type="EnsemblMetazoa" id="GMOY003600-PA"/>
    </source>
</evidence>
<keyword evidence="4 17" id="KW-0812">Transmembrane</keyword>
<keyword evidence="5 17" id="KW-1133">Transmembrane helix</keyword>
<comment type="similarity">
    <text evidence="3">Belongs to the AIG1 family.</text>
</comment>
<evidence type="ECO:0000256" key="11">
    <source>
        <dbReference type="ARBA" id="ARBA00048701"/>
    </source>
</evidence>
<dbReference type="Pfam" id="PF14828">
    <property type="entry name" value="Amnionless"/>
    <property type="match status" value="1"/>
</dbReference>
<proteinExistence type="inferred from homology"/>
<evidence type="ECO:0000256" key="15">
    <source>
        <dbReference type="ARBA" id="ARBA00049322"/>
    </source>
</evidence>
<dbReference type="GO" id="GO:0016020">
    <property type="term" value="C:membrane"/>
    <property type="evidence" value="ECO:0007669"/>
    <property type="project" value="InterPro"/>
</dbReference>
<dbReference type="Pfam" id="PF04750">
    <property type="entry name" value="Far-17a_AIG1"/>
    <property type="match status" value="1"/>
</dbReference>
<reference evidence="18" key="1">
    <citation type="submission" date="2020-05" db="UniProtKB">
        <authorList>
            <consortium name="EnsemblMetazoa"/>
        </authorList>
    </citation>
    <scope>IDENTIFICATION</scope>
    <source>
        <strain evidence="18">Yale</strain>
    </source>
</reference>
<dbReference type="Proteomes" id="UP000092444">
    <property type="component" value="Unassembled WGS sequence"/>
</dbReference>
<evidence type="ECO:0000256" key="8">
    <source>
        <dbReference type="ARBA" id="ARBA00047427"/>
    </source>
</evidence>
<comment type="catalytic activity">
    <reaction evidence="9">
        <text>9-hexadecanoyloxy-octadecanoate + H2O = 9-hydroxy-octadecanoate + hexadecanoate + H(+)</text>
        <dbReference type="Rhea" id="RHEA:52052"/>
        <dbReference type="ChEBI" id="CHEBI:7896"/>
        <dbReference type="ChEBI" id="CHEBI:15377"/>
        <dbReference type="ChEBI" id="CHEBI:15378"/>
        <dbReference type="ChEBI" id="CHEBI:83670"/>
        <dbReference type="ChEBI" id="CHEBI:136286"/>
    </reaction>
    <physiologicalReaction direction="left-to-right" evidence="9">
        <dbReference type="Rhea" id="RHEA:52053"/>
    </physiologicalReaction>
</comment>
<feature type="transmembrane region" description="Helical" evidence="17">
    <location>
        <begin position="456"/>
        <end position="481"/>
    </location>
</feature>
<feature type="transmembrane region" description="Helical" evidence="17">
    <location>
        <begin position="649"/>
        <end position="670"/>
    </location>
</feature>
<evidence type="ECO:0000256" key="1">
    <source>
        <dbReference type="ARBA" id="ARBA00000923"/>
    </source>
</evidence>
<comment type="catalytic activity">
    <reaction evidence="12">
        <text>9-(9Z-octadecenoyloxy)-octadecanoate + H2O = 9-hydroxy-octadecanoate + (9Z)-octadecenoate + H(+)</text>
        <dbReference type="Rhea" id="RHEA:52048"/>
        <dbReference type="ChEBI" id="CHEBI:15377"/>
        <dbReference type="ChEBI" id="CHEBI:15378"/>
        <dbReference type="ChEBI" id="CHEBI:30823"/>
        <dbReference type="ChEBI" id="CHEBI:136282"/>
        <dbReference type="ChEBI" id="CHEBI:136286"/>
    </reaction>
    <physiologicalReaction direction="left-to-right" evidence="12">
        <dbReference type="Rhea" id="RHEA:52049"/>
    </physiologicalReaction>
</comment>
<evidence type="ECO:0000256" key="12">
    <source>
        <dbReference type="ARBA" id="ARBA00048800"/>
    </source>
</evidence>
<evidence type="ECO:0000313" key="19">
    <source>
        <dbReference type="Proteomes" id="UP000092444"/>
    </source>
</evidence>
<dbReference type="PANTHER" id="PTHR10989:SF16">
    <property type="entry name" value="AT02829P-RELATED"/>
    <property type="match status" value="1"/>
</dbReference>
<dbReference type="InterPro" id="IPR026112">
    <property type="entry name" value="AMN"/>
</dbReference>
<comment type="catalytic activity">
    <reaction evidence="8">
        <text>13-octadecanoyloxy-octadecanoate + H2O = 13-hydroxy-octadecanoate + octadecanoate + H(+)</text>
        <dbReference type="Rhea" id="RHEA:52084"/>
        <dbReference type="ChEBI" id="CHEBI:15377"/>
        <dbReference type="ChEBI" id="CHEBI:15378"/>
        <dbReference type="ChEBI" id="CHEBI:25629"/>
        <dbReference type="ChEBI" id="CHEBI:136304"/>
        <dbReference type="ChEBI" id="CHEBI:136335"/>
    </reaction>
    <physiologicalReaction direction="left-to-right" evidence="8">
        <dbReference type="Rhea" id="RHEA:52085"/>
    </physiologicalReaction>
</comment>
<organism evidence="18 19">
    <name type="scientific">Glossina morsitans morsitans</name>
    <name type="common">Savannah tsetse fly</name>
    <dbReference type="NCBI Taxonomy" id="37546"/>
    <lineage>
        <taxon>Eukaryota</taxon>
        <taxon>Metazoa</taxon>
        <taxon>Ecdysozoa</taxon>
        <taxon>Arthropoda</taxon>
        <taxon>Hexapoda</taxon>
        <taxon>Insecta</taxon>
        <taxon>Pterygota</taxon>
        <taxon>Neoptera</taxon>
        <taxon>Endopterygota</taxon>
        <taxon>Diptera</taxon>
        <taxon>Brachycera</taxon>
        <taxon>Muscomorpha</taxon>
        <taxon>Hippoboscoidea</taxon>
        <taxon>Glossinidae</taxon>
        <taxon>Glossina</taxon>
    </lineage>
</organism>
<comment type="catalytic activity">
    <reaction evidence="7">
        <text>12-hexadecanoyloxy-octadecanoate + H2O = 12-hydroxyoctadecanoate + hexadecanoate + H(+)</text>
        <dbReference type="Rhea" id="RHEA:52056"/>
        <dbReference type="ChEBI" id="CHEBI:7896"/>
        <dbReference type="ChEBI" id="CHEBI:15377"/>
        <dbReference type="ChEBI" id="CHEBI:15378"/>
        <dbReference type="ChEBI" id="CHEBI:83677"/>
        <dbReference type="ChEBI" id="CHEBI:84201"/>
    </reaction>
    <physiologicalReaction direction="left-to-right" evidence="7">
        <dbReference type="Rhea" id="RHEA:52057"/>
    </physiologicalReaction>
</comment>
<feature type="transmembrane region" description="Helical" evidence="17">
    <location>
        <begin position="682"/>
        <end position="703"/>
    </location>
</feature>
<evidence type="ECO:0000256" key="3">
    <source>
        <dbReference type="ARBA" id="ARBA00009300"/>
    </source>
</evidence>
<comment type="catalytic activity">
    <reaction evidence="15">
        <text>13-(9Z-hexadecenoyloxy)-octadecanoate + H2O = 13-hydroxy-octadecanoate + (9Z)-hexadecenoate + H(+)</text>
        <dbReference type="Rhea" id="RHEA:52076"/>
        <dbReference type="ChEBI" id="CHEBI:15377"/>
        <dbReference type="ChEBI" id="CHEBI:15378"/>
        <dbReference type="ChEBI" id="CHEBI:32372"/>
        <dbReference type="ChEBI" id="CHEBI:136304"/>
        <dbReference type="ChEBI" id="CHEBI:136315"/>
    </reaction>
    <physiologicalReaction direction="left-to-right" evidence="15">
        <dbReference type="Rhea" id="RHEA:52077"/>
    </physiologicalReaction>
</comment>
<evidence type="ECO:0000256" key="17">
    <source>
        <dbReference type="SAM" id="Phobius"/>
    </source>
</evidence>
<evidence type="ECO:0000256" key="5">
    <source>
        <dbReference type="ARBA" id="ARBA00022989"/>
    </source>
</evidence>
<dbReference type="GO" id="GO:0012505">
    <property type="term" value="C:endomembrane system"/>
    <property type="evidence" value="ECO:0007669"/>
    <property type="project" value="UniProtKB-SubCell"/>
</dbReference>
<dbReference type="InterPro" id="IPR006838">
    <property type="entry name" value="ADTRP_AIG1"/>
</dbReference>